<dbReference type="InterPro" id="IPR014729">
    <property type="entry name" value="Rossmann-like_a/b/a_fold"/>
</dbReference>
<keyword evidence="17" id="KW-1185">Reference proteome</keyword>
<organism evidence="16 17">
    <name type="scientific">Thermobrachium celere DSM 8682</name>
    <dbReference type="NCBI Taxonomy" id="941824"/>
    <lineage>
        <taxon>Bacteria</taxon>
        <taxon>Bacillati</taxon>
        <taxon>Bacillota</taxon>
        <taxon>Clostridia</taxon>
        <taxon>Eubacteriales</taxon>
        <taxon>Clostridiaceae</taxon>
        <taxon>Thermobrachium</taxon>
    </lineage>
</organism>
<dbReference type="Pfam" id="PF01406">
    <property type="entry name" value="tRNA-synt_1e"/>
    <property type="match status" value="1"/>
</dbReference>
<protein>
    <recommendedName>
        <fullName evidence="13">Cysteine--tRNA ligase</fullName>
        <ecNumber evidence="13">6.1.1.16</ecNumber>
    </recommendedName>
    <alternativeName>
        <fullName evidence="13">Cysteinyl-tRNA synthetase</fullName>
        <shortName evidence="13">CysRS</shortName>
    </alternativeName>
</protein>
<evidence type="ECO:0000256" key="9">
    <source>
        <dbReference type="ARBA" id="ARBA00022840"/>
    </source>
</evidence>
<dbReference type="Gene3D" id="3.40.50.620">
    <property type="entry name" value="HUPs"/>
    <property type="match status" value="1"/>
</dbReference>
<evidence type="ECO:0000256" key="13">
    <source>
        <dbReference type="HAMAP-Rule" id="MF_00041"/>
    </source>
</evidence>
<keyword evidence="7 13" id="KW-0547">Nucleotide-binding</keyword>
<dbReference type="GO" id="GO:0005524">
    <property type="term" value="F:ATP binding"/>
    <property type="evidence" value="ECO:0007669"/>
    <property type="project" value="UniProtKB-UniRule"/>
</dbReference>
<dbReference type="GO" id="GO:0004817">
    <property type="term" value="F:cysteine-tRNA ligase activity"/>
    <property type="evidence" value="ECO:0007669"/>
    <property type="project" value="UniProtKB-UniRule"/>
</dbReference>
<accession>R7RU23</accession>
<comment type="cofactor">
    <cofactor evidence="13">
        <name>Zn(2+)</name>
        <dbReference type="ChEBI" id="CHEBI:29105"/>
    </cofactor>
    <text evidence="13">Binds 1 zinc ion per subunit.</text>
</comment>
<comment type="subunit">
    <text evidence="3 13">Monomer.</text>
</comment>
<dbReference type="SUPFAM" id="SSF47323">
    <property type="entry name" value="Anticodon-binding domain of a subclass of class I aminoacyl-tRNA synthetases"/>
    <property type="match status" value="1"/>
</dbReference>
<dbReference type="HAMAP" id="MF_00041">
    <property type="entry name" value="Cys_tRNA_synth"/>
    <property type="match status" value="1"/>
</dbReference>
<dbReference type="GO" id="GO:0008270">
    <property type="term" value="F:zinc ion binding"/>
    <property type="evidence" value="ECO:0007669"/>
    <property type="project" value="UniProtKB-UniRule"/>
</dbReference>
<keyword evidence="4 13" id="KW-0963">Cytoplasm</keyword>
<dbReference type="InterPro" id="IPR032678">
    <property type="entry name" value="tRNA-synt_1_cat_dom"/>
</dbReference>
<feature type="binding site" evidence="13">
    <location>
        <position position="246"/>
    </location>
    <ligand>
        <name>Zn(2+)</name>
        <dbReference type="ChEBI" id="CHEBI:29105"/>
    </ligand>
</feature>
<feature type="coiled-coil region" evidence="14">
    <location>
        <begin position="420"/>
        <end position="463"/>
    </location>
</feature>
<evidence type="ECO:0000256" key="4">
    <source>
        <dbReference type="ARBA" id="ARBA00022490"/>
    </source>
</evidence>
<feature type="binding site" evidence="13">
    <location>
        <position position="281"/>
    </location>
    <ligand>
        <name>ATP</name>
        <dbReference type="ChEBI" id="CHEBI:30616"/>
    </ligand>
</feature>
<sequence>MEGLNYKNRGEGMGIKVYNTMTRQKEDFVTIEPGVVRMYVCGPTVYNYFHIGNARTFIVFDTIRRYLEYRGYKVNFIQNFTDIDDKMIKRANEEGVTVKDVAEKYIAEYYKDADALNLKRATVNPRATEYIDEIINFVKDLVDKGYAYVVDGDVYFDTTKFKEYGKLSHQSIEDLEAGARIEVDERKRNPMDFALWKAKKEGEPAWESPWGEGRPGWHIECSTMACTLLGETIDIHGGGADLVFPHHENEIAQSEARNGKPFARYWMHAAYLNVNNQKMSKSLNNFFTAREILEKYDAEVIRMFMLSGHYRNPINFSIDLLEQAKAGLERIYNSISNLEHVIDVSKYENLKEEEKEFSNKLVEYKNRFIEVMDDDFNTADAISVIFDMVRDINSNISVESSKEIARKALDMIRDLGSPLAILQKSTKENLDEEIERLIQERQKARKEKNYALADKIRDELKQRGIILEDTPQGVRWKRI</sequence>
<evidence type="ECO:0000313" key="16">
    <source>
        <dbReference type="EMBL" id="CDF58916.1"/>
    </source>
</evidence>
<evidence type="ECO:0000256" key="11">
    <source>
        <dbReference type="ARBA" id="ARBA00023146"/>
    </source>
</evidence>
<comment type="subcellular location">
    <subcellularLocation>
        <location evidence="1 13">Cytoplasm</location>
    </subcellularLocation>
</comment>
<dbReference type="InterPro" id="IPR024909">
    <property type="entry name" value="Cys-tRNA/MSH_ligase"/>
</dbReference>
<keyword evidence="10 13" id="KW-0648">Protein biosynthesis</keyword>
<dbReference type="AlphaFoldDB" id="R7RU23"/>
<evidence type="ECO:0000256" key="10">
    <source>
        <dbReference type="ARBA" id="ARBA00022917"/>
    </source>
</evidence>
<comment type="catalytic activity">
    <reaction evidence="12 13">
        <text>tRNA(Cys) + L-cysteine + ATP = L-cysteinyl-tRNA(Cys) + AMP + diphosphate</text>
        <dbReference type="Rhea" id="RHEA:17773"/>
        <dbReference type="Rhea" id="RHEA-COMP:9661"/>
        <dbReference type="Rhea" id="RHEA-COMP:9679"/>
        <dbReference type="ChEBI" id="CHEBI:30616"/>
        <dbReference type="ChEBI" id="CHEBI:33019"/>
        <dbReference type="ChEBI" id="CHEBI:35235"/>
        <dbReference type="ChEBI" id="CHEBI:78442"/>
        <dbReference type="ChEBI" id="CHEBI:78517"/>
        <dbReference type="ChEBI" id="CHEBI:456215"/>
        <dbReference type="EC" id="6.1.1.16"/>
    </reaction>
</comment>
<keyword evidence="9 13" id="KW-0067">ATP-binding</keyword>
<dbReference type="PANTHER" id="PTHR10890:SF3">
    <property type="entry name" value="CYSTEINE--TRNA LIGASE, CYTOPLASMIC"/>
    <property type="match status" value="1"/>
</dbReference>
<dbReference type="InterPro" id="IPR009080">
    <property type="entry name" value="tRNAsynth_Ia_anticodon-bd"/>
</dbReference>
<dbReference type="SUPFAM" id="SSF52374">
    <property type="entry name" value="Nucleotidylyl transferase"/>
    <property type="match status" value="1"/>
</dbReference>
<name>R7RU23_9CLOT</name>
<evidence type="ECO:0000256" key="1">
    <source>
        <dbReference type="ARBA" id="ARBA00004496"/>
    </source>
</evidence>
<reference evidence="16" key="1">
    <citation type="submission" date="2013-03" db="EMBL/GenBank/DDBJ databases">
        <title>Draft genome sequence of the hydrogen-ethanol-producing anaerobic alkalithermophilic Caloramator celere.</title>
        <authorList>
            <person name="Ciranna A."/>
            <person name="Larjo A."/>
            <person name="Kivisto A."/>
            <person name="Santala V."/>
            <person name="Roos C."/>
            <person name="Karp M."/>
        </authorList>
    </citation>
    <scope>NUCLEOTIDE SEQUENCE [LARGE SCALE GENOMIC DNA]</scope>
    <source>
        <strain evidence="16">DSM 8682</strain>
    </source>
</reference>
<dbReference type="eggNOG" id="COG0215">
    <property type="taxonomic scope" value="Bacteria"/>
</dbReference>
<dbReference type="Pfam" id="PF09190">
    <property type="entry name" value="DALR_2"/>
    <property type="match status" value="1"/>
</dbReference>
<evidence type="ECO:0000313" key="17">
    <source>
        <dbReference type="Proteomes" id="UP000014923"/>
    </source>
</evidence>
<dbReference type="SMART" id="SM00840">
    <property type="entry name" value="DALR_2"/>
    <property type="match status" value="1"/>
</dbReference>
<dbReference type="GO" id="GO:0006423">
    <property type="term" value="P:cysteinyl-tRNA aminoacylation"/>
    <property type="evidence" value="ECO:0007669"/>
    <property type="project" value="UniProtKB-UniRule"/>
</dbReference>
<dbReference type="InterPro" id="IPR056411">
    <property type="entry name" value="CysS_C"/>
</dbReference>
<comment type="caution">
    <text evidence="16">The sequence shown here is derived from an EMBL/GenBank/DDBJ whole genome shotgun (WGS) entry which is preliminary data.</text>
</comment>
<gene>
    <name evidence="13" type="primary">cysS</name>
    <name evidence="16" type="ORF">TCEL_01135</name>
</gene>
<evidence type="ECO:0000256" key="2">
    <source>
        <dbReference type="ARBA" id="ARBA00005594"/>
    </source>
</evidence>
<keyword evidence="11 13" id="KW-0030">Aminoacyl-tRNA synthetase</keyword>
<proteinExistence type="inferred from homology"/>
<keyword evidence="8 13" id="KW-0862">Zinc</keyword>
<feature type="domain" description="Cysteinyl-tRNA synthetase class Ia DALR" evidence="15">
    <location>
        <begin position="367"/>
        <end position="430"/>
    </location>
</feature>
<dbReference type="EC" id="6.1.1.16" evidence="13"/>
<dbReference type="CDD" id="cd07963">
    <property type="entry name" value="Anticodon_Ia_Cys"/>
    <property type="match status" value="1"/>
</dbReference>
<evidence type="ECO:0000256" key="12">
    <source>
        <dbReference type="ARBA" id="ARBA00047398"/>
    </source>
</evidence>
<evidence type="ECO:0000256" key="8">
    <source>
        <dbReference type="ARBA" id="ARBA00022833"/>
    </source>
</evidence>
<feature type="short sequence motif" description="'HIGH' region" evidence="13">
    <location>
        <begin position="43"/>
        <end position="53"/>
    </location>
</feature>
<feature type="short sequence motif" description="'KMSKS' region" evidence="13">
    <location>
        <begin position="278"/>
        <end position="282"/>
    </location>
</feature>
<dbReference type="PRINTS" id="PR00983">
    <property type="entry name" value="TRNASYNTHCYS"/>
</dbReference>
<comment type="similarity">
    <text evidence="2 13">Belongs to the class-I aminoacyl-tRNA synthetase family.</text>
</comment>
<dbReference type="InterPro" id="IPR015803">
    <property type="entry name" value="Cys-tRNA-ligase"/>
</dbReference>
<evidence type="ECO:0000259" key="15">
    <source>
        <dbReference type="SMART" id="SM00840"/>
    </source>
</evidence>
<keyword evidence="5 13" id="KW-0436">Ligase</keyword>
<feature type="binding site" evidence="13">
    <location>
        <position position="41"/>
    </location>
    <ligand>
        <name>Zn(2+)</name>
        <dbReference type="ChEBI" id="CHEBI:29105"/>
    </ligand>
</feature>
<evidence type="ECO:0000256" key="7">
    <source>
        <dbReference type="ARBA" id="ARBA00022741"/>
    </source>
</evidence>
<dbReference type="EMBL" id="CAVN010000102">
    <property type="protein sequence ID" value="CDF58916.1"/>
    <property type="molecule type" value="Genomic_DNA"/>
</dbReference>
<dbReference type="NCBIfam" id="TIGR00435">
    <property type="entry name" value="cysS"/>
    <property type="match status" value="1"/>
</dbReference>
<dbReference type="Pfam" id="PF23493">
    <property type="entry name" value="CysS_C"/>
    <property type="match status" value="1"/>
</dbReference>
<feature type="binding site" evidence="13">
    <location>
        <position position="250"/>
    </location>
    <ligand>
        <name>Zn(2+)</name>
        <dbReference type="ChEBI" id="CHEBI:29105"/>
    </ligand>
</feature>
<evidence type="ECO:0000256" key="6">
    <source>
        <dbReference type="ARBA" id="ARBA00022723"/>
    </source>
</evidence>
<keyword evidence="6 13" id="KW-0479">Metal-binding</keyword>
<keyword evidence="14" id="KW-0175">Coiled coil</keyword>
<feature type="binding site" evidence="13">
    <location>
        <position position="221"/>
    </location>
    <ligand>
        <name>Zn(2+)</name>
        <dbReference type="ChEBI" id="CHEBI:29105"/>
    </ligand>
</feature>
<dbReference type="Proteomes" id="UP000014923">
    <property type="component" value="Unassembled WGS sequence"/>
</dbReference>
<dbReference type="Gene3D" id="1.20.120.1910">
    <property type="entry name" value="Cysteine-tRNA ligase, C-terminal anti-codon recognition domain"/>
    <property type="match status" value="1"/>
</dbReference>
<dbReference type="PANTHER" id="PTHR10890">
    <property type="entry name" value="CYSTEINYL-TRNA SYNTHETASE"/>
    <property type="match status" value="1"/>
</dbReference>
<dbReference type="FunFam" id="3.40.50.620:FF:000009">
    <property type="entry name" value="Cysteine--tRNA ligase"/>
    <property type="match status" value="1"/>
</dbReference>
<evidence type="ECO:0000256" key="3">
    <source>
        <dbReference type="ARBA" id="ARBA00011245"/>
    </source>
</evidence>
<evidence type="ECO:0000256" key="5">
    <source>
        <dbReference type="ARBA" id="ARBA00022598"/>
    </source>
</evidence>
<dbReference type="GO" id="GO:0005829">
    <property type="term" value="C:cytosol"/>
    <property type="evidence" value="ECO:0007669"/>
    <property type="project" value="TreeGrafter"/>
</dbReference>
<dbReference type="HOGENOM" id="CLU_013528_0_1_9"/>
<evidence type="ECO:0000256" key="14">
    <source>
        <dbReference type="SAM" id="Coils"/>
    </source>
</evidence>
<dbReference type="CDD" id="cd00672">
    <property type="entry name" value="CysRS_core"/>
    <property type="match status" value="1"/>
</dbReference>
<dbReference type="InterPro" id="IPR015273">
    <property type="entry name" value="Cys-tRNA-synt_Ia_DALR"/>
</dbReference>